<dbReference type="InterPro" id="IPR051015">
    <property type="entry name" value="EvgA-like"/>
</dbReference>
<dbReference type="AlphaFoldDB" id="A0A1I5YSS3"/>
<feature type="modified residue" description="4-aspartylphosphate" evidence="2">
    <location>
        <position position="64"/>
    </location>
</feature>
<keyword evidence="1 5" id="KW-0238">DNA-binding</keyword>
<dbReference type="PROSITE" id="PS50110">
    <property type="entry name" value="RESPONSE_REGULATORY"/>
    <property type="match status" value="1"/>
</dbReference>
<dbReference type="Gene3D" id="1.10.10.10">
    <property type="entry name" value="Winged helix-like DNA-binding domain superfamily/Winged helix DNA-binding domain"/>
    <property type="match status" value="1"/>
</dbReference>
<gene>
    <name evidence="5" type="ORF">SAMN04515674_12142</name>
</gene>
<reference evidence="5 6" key="1">
    <citation type="submission" date="2016-10" db="EMBL/GenBank/DDBJ databases">
        <authorList>
            <person name="de Groot N.N."/>
        </authorList>
    </citation>
    <scope>NUCLEOTIDE SEQUENCE [LARGE SCALE GENOMIC DNA]</scope>
    <source>
        <strain evidence="6">E92,LMG 26720,CCM 7988</strain>
    </source>
</reference>
<protein>
    <submittedName>
        <fullName evidence="5">DNA-binding response regulator, NarL/FixJ family, contains REC and HTH domains</fullName>
    </submittedName>
</protein>
<dbReference type="CDD" id="cd06170">
    <property type="entry name" value="LuxR_C_like"/>
    <property type="match status" value="1"/>
</dbReference>
<dbReference type="InterPro" id="IPR036388">
    <property type="entry name" value="WH-like_DNA-bd_sf"/>
</dbReference>
<sequence length="230" mass="26712">MKKNLQSIPMKKCTLLIAFSDLLKAQLIVENISKSDFDITSIQTDGYFALLAIREKKPDIVFLDSELPKISGIEIAKTVQLEKMRSKVFFYASRFKQDYLSWFLAEENTNIYGFIHKGCDLKDLKNGLKEIWEGNKYLSTSISVYINNYETELSEDKKFKKQLVTLSKREREIMKLISKGKSQTEIADQLCIGISTVKEYKNRIAQKMDLKNKQRLAYFIASKQQLLDDF</sequence>
<dbReference type="SMART" id="SM00421">
    <property type="entry name" value="HTH_LUXR"/>
    <property type="match status" value="1"/>
</dbReference>
<feature type="domain" description="Response regulatory" evidence="4">
    <location>
        <begin position="14"/>
        <end position="132"/>
    </location>
</feature>
<evidence type="ECO:0000259" key="4">
    <source>
        <dbReference type="PROSITE" id="PS50110"/>
    </source>
</evidence>
<dbReference type="PRINTS" id="PR00038">
    <property type="entry name" value="HTHLUXR"/>
</dbReference>
<evidence type="ECO:0000313" key="6">
    <source>
        <dbReference type="Proteomes" id="UP000199306"/>
    </source>
</evidence>
<evidence type="ECO:0000256" key="2">
    <source>
        <dbReference type="PROSITE-ProRule" id="PRU00169"/>
    </source>
</evidence>
<dbReference type="SUPFAM" id="SSF46894">
    <property type="entry name" value="C-terminal effector domain of the bipartite response regulators"/>
    <property type="match status" value="1"/>
</dbReference>
<dbReference type="GO" id="GO:0003677">
    <property type="term" value="F:DNA binding"/>
    <property type="evidence" value="ECO:0007669"/>
    <property type="project" value="UniProtKB-KW"/>
</dbReference>
<feature type="domain" description="HTH luxR-type" evidence="3">
    <location>
        <begin position="159"/>
        <end position="224"/>
    </location>
</feature>
<keyword evidence="2" id="KW-0597">Phosphoprotein</keyword>
<dbReference type="SUPFAM" id="SSF52172">
    <property type="entry name" value="CheY-like"/>
    <property type="match status" value="1"/>
</dbReference>
<evidence type="ECO:0000259" key="3">
    <source>
        <dbReference type="PROSITE" id="PS50043"/>
    </source>
</evidence>
<dbReference type="Gene3D" id="3.40.50.2300">
    <property type="match status" value="1"/>
</dbReference>
<evidence type="ECO:0000256" key="1">
    <source>
        <dbReference type="ARBA" id="ARBA00023125"/>
    </source>
</evidence>
<dbReference type="EMBL" id="FOXH01000021">
    <property type="protein sequence ID" value="SFQ47266.1"/>
    <property type="molecule type" value="Genomic_DNA"/>
</dbReference>
<dbReference type="STRING" id="1079859.SAMN04515674_12142"/>
<dbReference type="GO" id="GO:0000160">
    <property type="term" value="P:phosphorelay signal transduction system"/>
    <property type="evidence" value="ECO:0007669"/>
    <property type="project" value="InterPro"/>
</dbReference>
<keyword evidence="6" id="KW-1185">Reference proteome</keyword>
<dbReference type="InterPro" id="IPR011006">
    <property type="entry name" value="CheY-like_superfamily"/>
</dbReference>
<dbReference type="InterPro" id="IPR001789">
    <property type="entry name" value="Sig_transdc_resp-reg_receiver"/>
</dbReference>
<dbReference type="InterPro" id="IPR000792">
    <property type="entry name" value="Tscrpt_reg_LuxR_C"/>
</dbReference>
<accession>A0A1I5YSS3</accession>
<dbReference type="RefSeq" id="WP_092019694.1">
    <property type="nucleotide sequence ID" value="NZ_FOXH01000021.1"/>
</dbReference>
<evidence type="ECO:0000313" key="5">
    <source>
        <dbReference type="EMBL" id="SFQ47266.1"/>
    </source>
</evidence>
<proteinExistence type="predicted"/>
<dbReference type="PANTHER" id="PTHR45566">
    <property type="entry name" value="HTH-TYPE TRANSCRIPTIONAL REGULATOR YHJB-RELATED"/>
    <property type="match status" value="1"/>
</dbReference>
<organism evidence="5 6">
    <name type="scientific">Pseudarcicella hirudinis</name>
    <dbReference type="NCBI Taxonomy" id="1079859"/>
    <lineage>
        <taxon>Bacteria</taxon>
        <taxon>Pseudomonadati</taxon>
        <taxon>Bacteroidota</taxon>
        <taxon>Cytophagia</taxon>
        <taxon>Cytophagales</taxon>
        <taxon>Flectobacillaceae</taxon>
        <taxon>Pseudarcicella</taxon>
    </lineage>
</organism>
<dbReference type="PANTHER" id="PTHR45566:SF2">
    <property type="entry name" value="NARL SUBFAMILY"/>
    <property type="match status" value="1"/>
</dbReference>
<dbReference type="OrthoDB" id="941719at2"/>
<name>A0A1I5YSS3_9BACT</name>
<dbReference type="GO" id="GO:0006355">
    <property type="term" value="P:regulation of DNA-templated transcription"/>
    <property type="evidence" value="ECO:0007669"/>
    <property type="project" value="InterPro"/>
</dbReference>
<dbReference type="PROSITE" id="PS50043">
    <property type="entry name" value="HTH_LUXR_2"/>
    <property type="match status" value="1"/>
</dbReference>
<dbReference type="Proteomes" id="UP000199306">
    <property type="component" value="Unassembled WGS sequence"/>
</dbReference>
<dbReference type="Pfam" id="PF00196">
    <property type="entry name" value="GerE"/>
    <property type="match status" value="1"/>
</dbReference>
<dbReference type="Pfam" id="PF00072">
    <property type="entry name" value="Response_reg"/>
    <property type="match status" value="1"/>
</dbReference>
<dbReference type="InterPro" id="IPR016032">
    <property type="entry name" value="Sig_transdc_resp-reg_C-effctor"/>
</dbReference>